<proteinExistence type="predicted"/>
<evidence type="ECO:0000313" key="2">
    <source>
        <dbReference type="EMBL" id="KAF5952056.1"/>
    </source>
</evidence>
<accession>A0A7J7HJG4</accession>
<feature type="region of interest" description="Disordered" evidence="1">
    <location>
        <begin position="1"/>
        <end position="21"/>
    </location>
</feature>
<dbReference type="PANTHER" id="PTHR33103:SF27">
    <property type="entry name" value="OS04G0594700 PROTEIN"/>
    <property type="match status" value="1"/>
</dbReference>
<name>A0A7J7HJG4_CAMSI</name>
<dbReference type="EMBL" id="JACBKZ010000004">
    <property type="protein sequence ID" value="KAF5952056.1"/>
    <property type="molecule type" value="Genomic_DNA"/>
</dbReference>
<evidence type="ECO:0000256" key="1">
    <source>
        <dbReference type="SAM" id="MobiDB-lite"/>
    </source>
</evidence>
<dbReference type="Proteomes" id="UP000593564">
    <property type="component" value="Unassembled WGS sequence"/>
</dbReference>
<comment type="caution">
    <text evidence="2">The sequence shown here is derived from an EMBL/GenBank/DDBJ whole genome shotgun (WGS) entry which is preliminary data.</text>
</comment>
<organism evidence="2 3">
    <name type="scientific">Camellia sinensis</name>
    <name type="common">Tea plant</name>
    <name type="synonym">Thea sinensis</name>
    <dbReference type="NCBI Taxonomy" id="4442"/>
    <lineage>
        <taxon>Eukaryota</taxon>
        <taxon>Viridiplantae</taxon>
        <taxon>Streptophyta</taxon>
        <taxon>Embryophyta</taxon>
        <taxon>Tracheophyta</taxon>
        <taxon>Spermatophyta</taxon>
        <taxon>Magnoliopsida</taxon>
        <taxon>eudicotyledons</taxon>
        <taxon>Gunneridae</taxon>
        <taxon>Pentapetalae</taxon>
        <taxon>asterids</taxon>
        <taxon>Ericales</taxon>
        <taxon>Theaceae</taxon>
        <taxon>Camellia</taxon>
    </lineage>
</organism>
<dbReference type="AlphaFoldDB" id="A0A7J7HJG4"/>
<dbReference type="PANTHER" id="PTHR33103">
    <property type="entry name" value="OS01G0153900 PROTEIN"/>
    <property type="match status" value="1"/>
</dbReference>
<reference evidence="3" key="1">
    <citation type="journal article" date="2020" name="Nat. Commun.">
        <title>Genome assembly of wild tea tree DASZ reveals pedigree and selection history of tea varieties.</title>
        <authorList>
            <person name="Zhang W."/>
            <person name="Zhang Y."/>
            <person name="Qiu H."/>
            <person name="Guo Y."/>
            <person name="Wan H."/>
            <person name="Zhang X."/>
            <person name="Scossa F."/>
            <person name="Alseekh S."/>
            <person name="Zhang Q."/>
            <person name="Wang P."/>
            <person name="Xu L."/>
            <person name="Schmidt M.H."/>
            <person name="Jia X."/>
            <person name="Li D."/>
            <person name="Zhu A."/>
            <person name="Guo F."/>
            <person name="Chen W."/>
            <person name="Ni D."/>
            <person name="Usadel B."/>
            <person name="Fernie A.R."/>
            <person name="Wen W."/>
        </authorList>
    </citation>
    <scope>NUCLEOTIDE SEQUENCE [LARGE SCALE GENOMIC DNA]</scope>
    <source>
        <strain evidence="3">cv. G240</strain>
    </source>
</reference>
<dbReference type="Pfam" id="PF05056">
    <property type="entry name" value="DUF674"/>
    <property type="match status" value="2"/>
</dbReference>
<sequence>GDAKLGLSLRVSESQQTPPPKFQGHNFPCPASLAPPPLAMVAGVQNPIDGGMFVKPTSRFMISDDFKVLSLSTMTGLFMLSNFGAMDHNKIEETTVNIGKNEVTNKFISCFSNCINVFLIILLSLSLSLSLSQVLNLLKCSLTSRTPLSNTIMDPPINKTNFTIRPGKYGSRSTHQSQKVTYTTNTDSKIILKLIINKSNNRALYAEVDENFVNVLCSFLSFPIGYVFKEFPCLSFKGCMNNSFKSIQDTNVNKFFKSKEIKAILVDPKVAPGLAYGDKLIGIEEDTQLFLPSL</sequence>
<reference evidence="2 3" key="2">
    <citation type="submission" date="2020-07" db="EMBL/GenBank/DDBJ databases">
        <title>Genome assembly of wild tea tree DASZ reveals pedigree and selection history of tea varieties.</title>
        <authorList>
            <person name="Zhang W."/>
        </authorList>
    </citation>
    <scope>NUCLEOTIDE SEQUENCE [LARGE SCALE GENOMIC DNA]</scope>
    <source>
        <strain evidence="3">cv. G240</strain>
        <tissue evidence="2">Leaf</tissue>
    </source>
</reference>
<protein>
    <submittedName>
        <fullName evidence="2">Uncharacterized protein</fullName>
    </submittedName>
</protein>
<gene>
    <name evidence="2" type="ORF">HYC85_010000</name>
</gene>
<feature type="non-terminal residue" evidence="2">
    <location>
        <position position="294"/>
    </location>
</feature>
<keyword evidence="3" id="KW-1185">Reference proteome</keyword>
<evidence type="ECO:0000313" key="3">
    <source>
        <dbReference type="Proteomes" id="UP000593564"/>
    </source>
</evidence>
<dbReference type="InterPro" id="IPR007750">
    <property type="entry name" value="DUF674"/>
</dbReference>